<protein>
    <recommendedName>
        <fullName evidence="3 14">Dihydrolipoyl dehydrogenase</fullName>
        <ecNumber evidence="2 14">1.8.1.4</ecNumber>
    </recommendedName>
</protein>
<gene>
    <name evidence="17" type="primary">lpdA</name>
    <name evidence="17" type="ORF">BLTE_31010</name>
</gene>
<dbReference type="Pfam" id="PF02852">
    <property type="entry name" value="Pyr_redox_dim"/>
    <property type="match status" value="1"/>
</dbReference>
<dbReference type="PANTHER" id="PTHR22912">
    <property type="entry name" value="DISULFIDE OXIDOREDUCTASE"/>
    <property type="match status" value="1"/>
</dbReference>
<accession>A0A348G4D3</accession>
<dbReference type="SUPFAM" id="SSF55424">
    <property type="entry name" value="FAD/NAD-linked reductases, dimerisation (C-terminal) domain"/>
    <property type="match status" value="1"/>
</dbReference>
<keyword evidence="7 12" id="KW-0520">NAD</keyword>
<evidence type="ECO:0000256" key="8">
    <source>
        <dbReference type="ARBA" id="ARBA00023157"/>
    </source>
</evidence>
<evidence type="ECO:0000256" key="5">
    <source>
        <dbReference type="ARBA" id="ARBA00022827"/>
    </source>
</evidence>
<dbReference type="Pfam" id="PF07992">
    <property type="entry name" value="Pyr_redox_2"/>
    <property type="match status" value="1"/>
</dbReference>
<dbReference type="Gene3D" id="3.30.390.30">
    <property type="match status" value="1"/>
</dbReference>
<keyword evidence="9 14" id="KW-0676">Redox-active center</keyword>
<keyword evidence="12" id="KW-0547">Nucleotide-binding</keyword>
<dbReference type="SUPFAM" id="SSF51905">
    <property type="entry name" value="FAD/NAD(P)-binding domain"/>
    <property type="match status" value="1"/>
</dbReference>
<dbReference type="InterPro" id="IPR036188">
    <property type="entry name" value="FAD/NAD-bd_sf"/>
</dbReference>
<dbReference type="PRINTS" id="PR00411">
    <property type="entry name" value="PNDRDTASEI"/>
</dbReference>
<dbReference type="InterPro" id="IPR023753">
    <property type="entry name" value="FAD/NAD-binding_dom"/>
</dbReference>
<evidence type="ECO:0000256" key="14">
    <source>
        <dbReference type="RuleBase" id="RU003692"/>
    </source>
</evidence>
<evidence type="ECO:0000256" key="10">
    <source>
        <dbReference type="ARBA" id="ARBA00049187"/>
    </source>
</evidence>
<dbReference type="GO" id="GO:0050660">
    <property type="term" value="F:flavin adenine dinucleotide binding"/>
    <property type="evidence" value="ECO:0007669"/>
    <property type="project" value="InterPro"/>
</dbReference>
<evidence type="ECO:0000256" key="6">
    <source>
        <dbReference type="ARBA" id="ARBA00023002"/>
    </source>
</evidence>
<evidence type="ECO:0000256" key="4">
    <source>
        <dbReference type="ARBA" id="ARBA00022630"/>
    </source>
</evidence>
<keyword evidence="18" id="KW-1185">Reference proteome</keyword>
<dbReference type="Proteomes" id="UP000266934">
    <property type="component" value="Chromosome"/>
</dbReference>
<comment type="miscellaneous">
    <text evidence="14">The active site is a redox-active disulfide bond.</text>
</comment>
<evidence type="ECO:0000313" key="18">
    <source>
        <dbReference type="Proteomes" id="UP000266934"/>
    </source>
</evidence>
<feature type="binding site" evidence="12">
    <location>
        <position position="203"/>
    </location>
    <ligand>
        <name>NAD(+)</name>
        <dbReference type="ChEBI" id="CHEBI:57540"/>
    </ligand>
</feature>
<keyword evidence="4 14" id="KW-0285">Flavoprotein</keyword>
<feature type="binding site" evidence="12">
    <location>
        <position position="272"/>
    </location>
    <ligand>
        <name>NAD(+)</name>
        <dbReference type="ChEBI" id="CHEBI:57540"/>
    </ligand>
</feature>
<feature type="active site" description="Proton acceptor" evidence="11">
    <location>
        <position position="445"/>
    </location>
</feature>
<dbReference type="AlphaFoldDB" id="A0A348G4D3"/>
<proteinExistence type="inferred from homology"/>
<evidence type="ECO:0000313" key="17">
    <source>
        <dbReference type="EMBL" id="BBF94416.1"/>
    </source>
</evidence>
<dbReference type="GO" id="GO:0005737">
    <property type="term" value="C:cytoplasm"/>
    <property type="evidence" value="ECO:0007669"/>
    <property type="project" value="UniProtKB-ARBA"/>
</dbReference>
<dbReference type="FunFam" id="3.30.390.30:FF:000001">
    <property type="entry name" value="Dihydrolipoyl dehydrogenase"/>
    <property type="match status" value="1"/>
</dbReference>
<reference evidence="17 18" key="1">
    <citation type="submission" date="2018-08" db="EMBL/GenBank/DDBJ databases">
        <title>Complete genome sequencing of Blastochloris tepida GI.</title>
        <authorList>
            <person name="Tsukatani Y."/>
            <person name="Mori H."/>
        </authorList>
    </citation>
    <scope>NUCLEOTIDE SEQUENCE [LARGE SCALE GENOMIC DNA]</scope>
    <source>
        <strain evidence="17 18">GI</strain>
    </source>
</reference>
<evidence type="ECO:0000256" key="2">
    <source>
        <dbReference type="ARBA" id="ARBA00012608"/>
    </source>
</evidence>
<feature type="binding site" evidence="12">
    <location>
        <begin position="319"/>
        <end position="322"/>
    </location>
    <ligand>
        <name>FAD</name>
        <dbReference type="ChEBI" id="CHEBI:57692"/>
    </ligand>
</feature>
<dbReference type="EMBL" id="AP018907">
    <property type="protein sequence ID" value="BBF94416.1"/>
    <property type="molecule type" value="Genomic_DNA"/>
</dbReference>
<name>A0A348G4D3_9HYPH</name>
<feature type="domain" description="FAD/NAD(P)-binding" evidence="16">
    <location>
        <begin position="3"/>
        <end position="328"/>
    </location>
</feature>
<keyword evidence="8" id="KW-1015">Disulfide bond</keyword>
<dbReference type="OrthoDB" id="9761158at2"/>
<evidence type="ECO:0000259" key="16">
    <source>
        <dbReference type="Pfam" id="PF07992"/>
    </source>
</evidence>
<dbReference type="PROSITE" id="PS00076">
    <property type="entry name" value="PYRIDINE_REDOX_1"/>
    <property type="match status" value="1"/>
</dbReference>
<evidence type="ECO:0000256" key="7">
    <source>
        <dbReference type="ARBA" id="ARBA00023027"/>
    </source>
</evidence>
<keyword evidence="6 14" id="KW-0560">Oxidoreductase</keyword>
<dbReference type="RefSeq" id="WP_126401515.1">
    <property type="nucleotide sequence ID" value="NZ_AP018907.1"/>
</dbReference>
<feature type="binding site" evidence="12">
    <location>
        <begin position="143"/>
        <end position="145"/>
    </location>
    <ligand>
        <name>FAD</name>
        <dbReference type="ChEBI" id="CHEBI:57692"/>
    </ligand>
</feature>
<comment type="cofactor">
    <cofactor evidence="12 14">
        <name>FAD</name>
        <dbReference type="ChEBI" id="CHEBI:57692"/>
    </cofactor>
    <text evidence="12 14">Binds 1 FAD per subunit.</text>
</comment>
<dbReference type="GO" id="GO:0004148">
    <property type="term" value="F:dihydrolipoyl dehydrogenase (NADH) activity"/>
    <property type="evidence" value="ECO:0007669"/>
    <property type="project" value="UniProtKB-EC"/>
</dbReference>
<dbReference type="InterPro" id="IPR006258">
    <property type="entry name" value="Lipoamide_DH"/>
</dbReference>
<dbReference type="Gene3D" id="3.50.50.60">
    <property type="entry name" value="FAD/NAD(P)-binding domain"/>
    <property type="match status" value="2"/>
</dbReference>
<feature type="binding site" evidence="12">
    <location>
        <position position="50"/>
    </location>
    <ligand>
        <name>FAD</name>
        <dbReference type="ChEBI" id="CHEBI:57692"/>
    </ligand>
</feature>
<feature type="domain" description="Pyridine nucleotide-disulphide oxidoreductase dimerisation" evidence="15">
    <location>
        <begin position="347"/>
        <end position="456"/>
    </location>
</feature>
<evidence type="ECO:0000256" key="13">
    <source>
        <dbReference type="PIRSR" id="PIRSR000350-4"/>
    </source>
</evidence>
<dbReference type="InterPro" id="IPR004099">
    <property type="entry name" value="Pyr_nucl-diS_OxRdtase_dimer"/>
</dbReference>
<dbReference type="PIRSF" id="PIRSF000350">
    <property type="entry name" value="Mercury_reductase_MerA"/>
    <property type="match status" value="1"/>
</dbReference>
<feature type="binding site" evidence="12">
    <location>
        <position position="313"/>
    </location>
    <ligand>
        <name>FAD</name>
        <dbReference type="ChEBI" id="CHEBI:57692"/>
    </ligand>
</feature>
<evidence type="ECO:0000256" key="12">
    <source>
        <dbReference type="PIRSR" id="PIRSR000350-3"/>
    </source>
</evidence>
<sequence length="466" mass="48432">MTYDLIVIGTGPGGYVCAIRAAQLGLKVAVVEKRKAFGGTCLNVGCIPSKALLHASELFDEAGHAFAKMGIKVGKPALDLKTMMAFKQEAIDGNVKGIEFLLKKNKIDSFHGLGTILAPGRVQVTAEDGATQVLEAAAIVIATGSDVAQLPGIAIDETRIVSSTGALALDHVPGKLVVVGAGVIGLELGSVWRRLGAEVTVVEFLDRILPGMDSEVCRQFQRILERQGFTFRLGSKVSAIDTSGKQLSLTVEPAAGGEASKIEADVVLVAIGRVPFTAGLGLEAVGVALDQKGRVVVDEHYATTVPGIYAIGDVIAGPMLAHKAEEEGVAVAELLAGRAGHVNYAVIPGVLYTAPEVATVGRTEDGLKKDGIAYKVGKFPFTANGRAKANQQTEGFVKILADAATDRVLGVHIIGSDAGNMIAEAAIAMEFGASAEDIARTCHAHPTLPEAVKEAALAVDKRALHI</sequence>
<evidence type="ECO:0000256" key="3">
    <source>
        <dbReference type="ARBA" id="ARBA00016961"/>
    </source>
</evidence>
<feature type="binding site" evidence="12">
    <location>
        <position position="114"/>
    </location>
    <ligand>
        <name>FAD</name>
        <dbReference type="ChEBI" id="CHEBI:57692"/>
    </ligand>
</feature>
<evidence type="ECO:0000259" key="15">
    <source>
        <dbReference type="Pfam" id="PF02852"/>
    </source>
</evidence>
<dbReference type="KEGG" id="blag:BLTE_31010"/>
<dbReference type="InterPro" id="IPR050151">
    <property type="entry name" value="Class-I_Pyr_Nuc-Dis_Oxidored"/>
</dbReference>
<dbReference type="GO" id="GO:0006103">
    <property type="term" value="P:2-oxoglutarate metabolic process"/>
    <property type="evidence" value="ECO:0007669"/>
    <property type="project" value="TreeGrafter"/>
</dbReference>
<evidence type="ECO:0000256" key="9">
    <source>
        <dbReference type="ARBA" id="ARBA00023284"/>
    </source>
</evidence>
<comment type="similarity">
    <text evidence="1 14">Belongs to the class-I pyridine nucleotide-disulfide oxidoreductase family.</text>
</comment>
<dbReference type="NCBIfam" id="TIGR01350">
    <property type="entry name" value="lipoamide_DH"/>
    <property type="match status" value="1"/>
</dbReference>
<comment type="catalytic activity">
    <reaction evidence="10 14">
        <text>N(6)-[(R)-dihydrolipoyl]-L-lysyl-[protein] + NAD(+) = N(6)-[(R)-lipoyl]-L-lysyl-[protein] + NADH + H(+)</text>
        <dbReference type="Rhea" id="RHEA:15045"/>
        <dbReference type="Rhea" id="RHEA-COMP:10474"/>
        <dbReference type="Rhea" id="RHEA-COMP:10475"/>
        <dbReference type="ChEBI" id="CHEBI:15378"/>
        <dbReference type="ChEBI" id="CHEBI:57540"/>
        <dbReference type="ChEBI" id="CHEBI:57945"/>
        <dbReference type="ChEBI" id="CHEBI:83099"/>
        <dbReference type="ChEBI" id="CHEBI:83100"/>
        <dbReference type="EC" id="1.8.1.4"/>
    </reaction>
</comment>
<dbReference type="PANTHER" id="PTHR22912:SF151">
    <property type="entry name" value="DIHYDROLIPOYL DEHYDROGENASE, MITOCHONDRIAL"/>
    <property type="match status" value="1"/>
</dbReference>
<feature type="disulfide bond" description="Redox-active" evidence="13">
    <location>
        <begin position="41"/>
        <end position="46"/>
    </location>
</feature>
<dbReference type="InterPro" id="IPR001100">
    <property type="entry name" value="Pyr_nuc-diS_OxRdtase"/>
</dbReference>
<dbReference type="PRINTS" id="PR00368">
    <property type="entry name" value="FADPNR"/>
</dbReference>
<dbReference type="FunFam" id="3.50.50.60:FF:000001">
    <property type="entry name" value="Dihydrolipoyl dehydrogenase, mitochondrial"/>
    <property type="match status" value="1"/>
</dbReference>
<dbReference type="InterPro" id="IPR016156">
    <property type="entry name" value="FAD/NAD-linked_Rdtase_dimer_sf"/>
</dbReference>
<evidence type="ECO:0000256" key="1">
    <source>
        <dbReference type="ARBA" id="ARBA00007532"/>
    </source>
</evidence>
<feature type="binding site" evidence="12">
    <location>
        <begin position="180"/>
        <end position="187"/>
    </location>
    <ligand>
        <name>NAD(+)</name>
        <dbReference type="ChEBI" id="CHEBI:57540"/>
    </ligand>
</feature>
<dbReference type="EC" id="1.8.1.4" evidence="2 14"/>
<organism evidence="17 18">
    <name type="scientific">Blastochloris tepida</name>
    <dbReference type="NCBI Taxonomy" id="2233851"/>
    <lineage>
        <taxon>Bacteria</taxon>
        <taxon>Pseudomonadati</taxon>
        <taxon>Pseudomonadota</taxon>
        <taxon>Alphaproteobacteria</taxon>
        <taxon>Hyphomicrobiales</taxon>
        <taxon>Blastochloridaceae</taxon>
        <taxon>Blastochloris</taxon>
    </lineage>
</organism>
<dbReference type="InterPro" id="IPR012999">
    <property type="entry name" value="Pyr_OxRdtase_I_AS"/>
</dbReference>
<keyword evidence="5 12" id="KW-0274">FAD</keyword>
<evidence type="ECO:0000256" key="11">
    <source>
        <dbReference type="PIRSR" id="PIRSR000350-2"/>
    </source>
</evidence>